<dbReference type="RefSeq" id="XP_049125300.1">
    <property type="nucleotide sequence ID" value="XM_049269343.1"/>
</dbReference>
<dbReference type="GeneID" id="73323933"/>
<feature type="region of interest" description="Disordered" evidence="1">
    <location>
        <begin position="183"/>
        <end position="249"/>
    </location>
</feature>
<name>A0AA37NY15_9PEZI</name>
<keyword evidence="3" id="KW-1185">Reference proteome</keyword>
<evidence type="ECO:0000256" key="1">
    <source>
        <dbReference type="SAM" id="MobiDB-lite"/>
    </source>
</evidence>
<protein>
    <submittedName>
        <fullName evidence="2">Uncharacterized protein</fullName>
    </submittedName>
</protein>
<dbReference type="EMBL" id="BQXU01000006">
    <property type="protein sequence ID" value="GKT42950.1"/>
    <property type="molecule type" value="Genomic_DNA"/>
</dbReference>
<reference evidence="2 3" key="1">
    <citation type="submission" date="2022-03" db="EMBL/GenBank/DDBJ databases">
        <title>Genome data of Colletotrichum spp.</title>
        <authorList>
            <person name="Utami Y.D."/>
            <person name="Hiruma K."/>
        </authorList>
    </citation>
    <scope>NUCLEOTIDE SEQUENCE [LARGE SCALE GENOMIC DNA]</scope>
    <source>
        <strain evidence="2 3">MAFF 239500</strain>
    </source>
</reference>
<dbReference type="AlphaFoldDB" id="A0AA37NY15"/>
<comment type="caution">
    <text evidence="2">The sequence shown here is derived from an EMBL/GenBank/DDBJ whole genome shotgun (WGS) entry which is preliminary data.</text>
</comment>
<dbReference type="PANTHER" id="PTHR38167">
    <property type="entry name" value="C2H2-TYPE DOMAIN-CONTAINING PROTEIN"/>
    <property type="match status" value="1"/>
</dbReference>
<dbReference type="PANTHER" id="PTHR38167:SF1">
    <property type="entry name" value="C2H2-TYPE DOMAIN-CONTAINING PROTEIN"/>
    <property type="match status" value="1"/>
</dbReference>
<sequence>MYLTQHPWLREFLAEEERKQEEKRTAKKKKQMDDIRALSADQARSVLVALCHDERIRRDAVFLSRKLRKAEEAQTTQDAGSGSGSARSAICVQCNAVFNPTENNGREDCQYHPGFFALHWDDDFWADEDQDERAIDTVEYREAFPDGFKWTCCDRVGQVRGCCKGPHEADPCKSRRKGKFGFVEGNLSDVQEVKEHEEDGNSDEDEVDENEDDDDDDEPEVQFLGEQPCNKRKAEDDGGPGAPNLKKAG</sequence>
<evidence type="ECO:0000313" key="3">
    <source>
        <dbReference type="Proteomes" id="UP001055115"/>
    </source>
</evidence>
<dbReference type="Proteomes" id="UP001055115">
    <property type="component" value="Unassembled WGS sequence"/>
</dbReference>
<accession>A0AA37NY15</accession>
<feature type="compositionally biased region" description="Acidic residues" evidence="1">
    <location>
        <begin position="200"/>
        <end position="220"/>
    </location>
</feature>
<gene>
    <name evidence="2" type="ORF">ColSpa_03131</name>
</gene>
<evidence type="ECO:0000313" key="2">
    <source>
        <dbReference type="EMBL" id="GKT42950.1"/>
    </source>
</evidence>
<proteinExistence type="predicted"/>
<organism evidence="2 3">
    <name type="scientific">Colletotrichum spaethianum</name>
    <dbReference type="NCBI Taxonomy" id="700344"/>
    <lineage>
        <taxon>Eukaryota</taxon>
        <taxon>Fungi</taxon>
        <taxon>Dikarya</taxon>
        <taxon>Ascomycota</taxon>
        <taxon>Pezizomycotina</taxon>
        <taxon>Sordariomycetes</taxon>
        <taxon>Hypocreomycetidae</taxon>
        <taxon>Glomerellales</taxon>
        <taxon>Glomerellaceae</taxon>
        <taxon>Colletotrichum</taxon>
        <taxon>Colletotrichum spaethianum species complex</taxon>
    </lineage>
</organism>